<feature type="domain" description="HTH tetR-type" evidence="5">
    <location>
        <begin position="9"/>
        <end position="69"/>
    </location>
</feature>
<evidence type="ECO:0000259" key="5">
    <source>
        <dbReference type="PROSITE" id="PS50977"/>
    </source>
</evidence>
<dbReference type="InterPro" id="IPR036271">
    <property type="entry name" value="Tet_transcr_reg_TetR-rel_C_sf"/>
</dbReference>
<organism evidence="6 7">
    <name type="scientific">Streptomyces kebangsaanensis</name>
    <dbReference type="NCBI Taxonomy" id="864058"/>
    <lineage>
        <taxon>Bacteria</taxon>
        <taxon>Bacillati</taxon>
        <taxon>Actinomycetota</taxon>
        <taxon>Actinomycetes</taxon>
        <taxon>Kitasatosporales</taxon>
        <taxon>Streptomycetaceae</taxon>
        <taxon>Streptomyces</taxon>
    </lineage>
</organism>
<dbReference type="RefSeq" id="WP_388354047.1">
    <property type="nucleotide sequence ID" value="NZ_JBIAFJ010000050.1"/>
</dbReference>
<keyword evidence="7" id="KW-1185">Reference proteome</keyword>
<dbReference type="Gene3D" id="1.10.357.10">
    <property type="entry name" value="Tetracycline Repressor, domain 2"/>
    <property type="match status" value="1"/>
</dbReference>
<evidence type="ECO:0000256" key="1">
    <source>
        <dbReference type="ARBA" id="ARBA00023015"/>
    </source>
</evidence>
<dbReference type="InterPro" id="IPR025996">
    <property type="entry name" value="MT1864/Rv1816-like_C"/>
</dbReference>
<proteinExistence type="predicted"/>
<name>A0ABW6L2H3_9ACTN</name>
<evidence type="ECO:0000256" key="3">
    <source>
        <dbReference type="ARBA" id="ARBA00023163"/>
    </source>
</evidence>
<comment type="caution">
    <text evidence="6">The sequence shown here is derived from an EMBL/GenBank/DDBJ whole genome shotgun (WGS) entry which is preliminary data.</text>
</comment>
<dbReference type="PROSITE" id="PS50977">
    <property type="entry name" value="HTH_TETR_2"/>
    <property type="match status" value="1"/>
</dbReference>
<dbReference type="EMBL" id="JBIAFJ010000050">
    <property type="protein sequence ID" value="MFE9174306.1"/>
    <property type="molecule type" value="Genomic_DNA"/>
</dbReference>
<evidence type="ECO:0000313" key="6">
    <source>
        <dbReference type="EMBL" id="MFE9174306.1"/>
    </source>
</evidence>
<dbReference type="PRINTS" id="PR00455">
    <property type="entry name" value="HTHTETR"/>
</dbReference>
<evidence type="ECO:0000256" key="2">
    <source>
        <dbReference type="ARBA" id="ARBA00023125"/>
    </source>
</evidence>
<evidence type="ECO:0000313" key="7">
    <source>
        <dbReference type="Proteomes" id="UP001601197"/>
    </source>
</evidence>
<protein>
    <submittedName>
        <fullName evidence="6">TetR/AcrR family transcriptional regulator</fullName>
    </submittedName>
</protein>
<dbReference type="Pfam" id="PF13305">
    <property type="entry name" value="TetR_C_33"/>
    <property type="match status" value="1"/>
</dbReference>
<gene>
    <name evidence="6" type="ORF">ACFYNZ_33535</name>
</gene>
<keyword evidence="2 4" id="KW-0238">DNA-binding</keyword>
<feature type="DNA-binding region" description="H-T-H motif" evidence="4">
    <location>
        <begin position="32"/>
        <end position="51"/>
    </location>
</feature>
<sequence length="189" mass="19911">MTTRAETAAATKRALLEAAAGLLDEGGPEAVTLRAVAAAAGVSRGAPYGHFPTKDDLLTALATEQWTRTAEQLAALRADERLVPKARLQQALAGWLDLARRRPHLYALMFAPPSQDLEALIAAAGDAQDEFLALMTDTADTDDPRRAAALLLATTHGIASLEQAGQLGTTKWGTTGDELLQAAVDQLTD</sequence>
<dbReference type="PANTHER" id="PTHR30055:SF234">
    <property type="entry name" value="HTH-TYPE TRANSCRIPTIONAL REGULATOR BETI"/>
    <property type="match status" value="1"/>
</dbReference>
<dbReference type="SUPFAM" id="SSF48498">
    <property type="entry name" value="Tetracyclin repressor-like, C-terminal domain"/>
    <property type="match status" value="1"/>
</dbReference>
<dbReference type="SUPFAM" id="SSF46689">
    <property type="entry name" value="Homeodomain-like"/>
    <property type="match status" value="1"/>
</dbReference>
<dbReference type="InterPro" id="IPR001647">
    <property type="entry name" value="HTH_TetR"/>
</dbReference>
<dbReference type="InterPro" id="IPR050109">
    <property type="entry name" value="HTH-type_TetR-like_transc_reg"/>
</dbReference>
<keyword evidence="1" id="KW-0805">Transcription regulation</keyword>
<dbReference type="PANTHER" id="PTHR30055">
    <property type="entry name" value="HTH-TYPE TRANSCRIPTIONAL REGULATOR RUTR"/>
    <property type="match status" value="1"/>
</dbReference>
<keyword evidence="3" id="KW-0804">Transcription</keyword>
<accession>A0ABW6L2H3</accession>
<reference evidence="6 7" key="1">
    <citation type="submission" date="2024-10" db="EMBL/GenBank/DDBJ databases">
        <title>The Natural Products Discovery Center: Release of the First 8490 Sequenced Strains for Exploring Actinobacteria Biosynthetic Diversity.</title>
        <authorList>
            <person name="Kalkreuter E."/>
            <person name="Kautsar S.A."/>
            <person name="Yang D."/>
            <person name="Bader C.D."/>
            <person name="Teijaro C.N."/>
            <person name="Fluegel L."/>
            <person name="Davis C.M."/>
            <person name="Simpson J.R."/>
            <person name="Lauterbach L."/>
            <person name="Steele A.D."/>
            <person name="Gui C."/>
            <person name="Meng S."/>
            <person name="Li G."/>
            <person name="Viehrig K."/>
            <person name="Ye F."/>
            <person name="Su P."/>
            <person name="Kiefer A.F."/>
            <person name="Nichols A."/>
            <person name="Cepeda A.J."/>
            <person name="Yan W."/>
            <person name="Fan B."/>
            <person name="Jiang Y."/>
            <person name="Adhikari A."/>
            <person name="Zheng C.-J."/>
            <person name="Schuster L."/>
            <person name="Cowan T.M."/>
            <person name="Smanski M.J."/>
            <person name="Chevrette M.G."/>
            <person name="De Carvalho L.P.S."/>
            <person name="Shen B."/>
        </authorList>
    </citation>
    <scope>NUCLEOTIDE SEQUENCE [LARGE SCALE GENOMIC DNA]</scope>
    <source>
        <strain evidence="6 7">NPDC007147</strain>
    </source>
</reference>
<evidence type="ECO:0000256" key="4">
    <source>
        <dbReference type="PROSITE-ProRule" id="PRU00335"/>
    </source>
</evidence>
<dbReference type="Proteomes" id="UP001601197">
    <property type="component" value="Unassembled WGS sequence"/>
</dbReference>
<dbReference type="Pfam" id="PF00440">
    <property type="entry name" value="TetR_N"/>
    <property type="match status" value="1"/>
</dbReference>
<dbReference type="InterPro" id="IPR009057">
    <property type="entry name" value="Homeodomain-like_sf"/>
</dbReference>